<feature type="domain" description="N-sulphoglucosamine sulphohydrolase C-terminal" evidence="3">
    <location>
        <begin position="358"/>
        <end position="510"/>
    </location>
</feature>
<reference evidence="4" key="1">
    <citation type="submission" date="2023-06" db="EMBL/GenBank/DDBJ databases">
        <title>Genomic of Agaribacillus aureum.</title>
        <authorList>
            <person name="Wang G."/>
        </authorList>
    </citation>
    <scope>NUCLEOTIDE SEQUENCE</scope>
    <source>
        <strain evidence="4">BMA12</strain>
    </source>
</reference>
<dbReference type="InterPro" id="IPR017850">
    <property type="entry name" value="Alkaline_phosphatase_core_sf"/>
</dbReference>
<organism evidence="4 5">
    <name type="scientific">Agaribacillus aureus</name>
    <dbReference type="NCBI Taxonomy" id="3051825"/>
    <lineage>
        <taxon>Bacteria</taxon>
        <taxon>Pseudomonadati</taxon>
        <taxon>Bacteroidota</taxon>
        <taxon>Cytophagia</taxon>
        <taxon>Cytophagales</taxon>
        <taxon>Splendidivirgaceae</taxon>
        <taxon>Agaribacillus</taxon>
    </lineage>
</organism>
<dbReference type="PANTHER" id="PTHR43108:SF6">
    <property type="entry name" value="N-SULPHOGLUCOSAMINE SULPHOHYDROLASE"/>
    <property type="match status" value="1"/>
</dbReference>
<dbReference type="PROSITE" id="PS00149">
    <property type="entry name" value="SULFATASE_2"/>
    <property type="match status" value="1"/>
</dbReference>
<sequence length="520" mass="60584">MKKAKLLIIGGLLLTLVGCKSENKSEGSQETSAIPNIVFIMTDDHAVQALSCYDGRYNQTPNIDRIAKEGVMFTNSFVTNSICAPSRATMLTGKFTHINGQVDNRVKFDSTQWTFPKALQNAGYQTALVGKWHLKSQPIGFDYWNVLSGQGDYYNPDFIGKDGRKREEGYATDIITNKAINWLKNRKTESPFCLLVHHKAPHRTWMPDTTDLYLFDSVKFPVPDTYFDAYENRQAAKEQKMSIIEDMDVVYDLKMLDAEEEIITKYRKSFQRQYDRMNPQQKAAWDKKYNALINDFKSKAYTGKALALWKYQRYMEDYLACINSVDRNVGRLLDYLDENNLGENTIVVYTSDQGFYLGEHGWFDKRFMYEESFRTPLLMRLPAHLKGQNGQVDQLVQNIDYAPTFLDYAGINSPTAVQGKSLRPLINGKNDQWRDALYYHYYEFPNEHMVKRHYGIRTDNYKLIHFYNDIDVWELYDLKKDPSEMNNLYGQDEYHAITKSLKEKLSALQEKYQDTDRSTY</sequence>
<evidence type="ECO:0000256" key="1">
    <source>
        <dbReference type="ARBA" id="ARBA00008779"/>
    </source>
</evidence>
<comment type="similarity">
    <text evidence="1">Belongs to the sulfatase family.</text>
</comment>
<evidence type="ECO:0000259" key="3">
    <source>
        <dbReference type="Pfam" id="PF16347"/>
    </source>
</evidence>
<dbReference type="RefSeq" id="WP_346756695.1">
    <property type="nucleotide sequence ID" value="NZ_JAUJEB010000001.1"/>
</dbReference>
<evidence type="ECO:0000313" key="5">
    <source>
        <dbReference type="Proteomes" id="UP001172083"/>
    </source>
</evidence>
<gene>
    <name evidence="4" type="ORF">QQ020_04845</name>
</gene>
<dbReference type="PROSITE" id="PS00523">
    <property type="entry name" value="SULFATASE_1"/>
    <property type="match status" value="1"/>
</dbReference>
<dbReference type="SUPFAM" id="SSF53649">
    <property type="entry name" value="Alkaline phosphatase-like"/>
    <property type="match status" value="1"/>
</dbReference>
<proteinExistence type="inferred from homology"/>
<keyword evidence="5" id="KW-1185">Reference proteome</keyword>
<dbReference type="EMBL" id="JAUJEB010000001">
    <property type="protein sequence ID" value="MDN5211361.1"/>
    <property type="molecule type" value="Genomic_DNA"/>
</dbReference>
<name>A0ABT8L2V9_9BACT</name>
<accession>A0ABT8L2V9</accession>
<protein>
    <submittedName>
        <fullName evidence="4">Sulfatase</fullName>
    </submittedName>
</protein>
<dbReference type="PROSITE" id="PS51257">
    <property type="entry name" value="PROKAR_LIPOPROTEIN"/>
    <property type="match status" value="1"/>
</dbReference>
<comment type="caution">
    <text evidence="4">The sequence shown here is derived from an EMBL/GenBank/DDBJ whole genome shotgun (WGS) entry which is preliminary data.</text>
</comment>
<dbReference type="InterPro" id="IPR032506">
    <property type="entry name" value="SGSH_C"/>
</dbReference>
<dbReference type="Proteomes" id="UP001172083">
    <property type="component" value="Unassembled WGS sequence"/>
</dbReference>
<evidence type="ECO:0000256" key="2">
    <source>
        <dbReference type="ARBA" id="ARBA00022801"/>
    </source>
</evidence>
<dbReference type="PANTHER" id="PTHR43108">
    <property type="entry name" value="N-ACETYLGLUCOSAMINE-6-SULFATASE FAMILY MEMBER"/>
    <property type="match status" value="1"/>
</dbReference>
<dbReference type="Gene3D" id="3.40.720.10">
    <property type="entry name" value="Alkaline Phosphatase, subunit A"/>
    <property type="match status" value="1"/>
</dbReference>
<keyword evidence="2" id="KW-0378">Hydrolase</keyword>
<evidence type="ECO:0000313" key="4">
    <source>
        <dbReference type="EMBL" id="MDN5211361.1"/>
    </source>
</evidence>
<dbReference type="InterPro" id="IPR024607">
    <property type="entry name" value="Sulfatase_CS"/>
</dbReference>
<dbReference type="Pfam" id="PF16347">
    <property type="entry name" value="SGSH_C"/>
    <property type="match status" value="1"/>
</dbReference>
<dbReference type="CDD" id="cd16031">
    <property type="entry name" value="G6S_like"/>
    <property type="match status" value="1"/>
</dbReference>